<name>X1T348_9ZZZZ</name>
<organism evidence="1">
    <name type="scientific">marine sediment metagenome</name>
    <dbReference type="NCBI Taxonomy" id="412755"/>
    <lineage>
        <taxon>unclassified sequences</taxon>
        <taxon>metagenomes</taxon>
        <taxon>ecological metagenomes</taxon>
    </lineage>
</organism>
<sequence>MYTVTIKGKFITGTTVDDKEQAKKVVRDLLRDKLHQASCLEREQVFEFVEETIEVTPL</sequence>
<dbReference type="EMBL" id="BARW01022456">
    <property type="protein sequence ID" value="GAI99633.1"/>
    <property type="molecule type" value="Genomic_DNA"/>
</dbReference>
<protein>
    <submittedName>
        <fullName evidence="1">Uncharacterized protein</fullName>
    </submittedName>
</protein>
<dbReference type="AlphaFoldDB" id="X1T348"/>
<proteinExistence type="predicted"/>
<accession>X1T348</accession>
<gene>
    <name evidence="1" type="ORF">S12H4_37476</name>
</gene>
<reference evidence="1" key="1">
    <citation type="journal article" date="2014" name="Front. Microbiol.">
        <title>High frequency of phylogenetically diverse reductive dehalogenase-homologous genes in deep subseafloor sedimentary metagenomes.</title>
        <authorList>
            <person name="Kawai M."/>
            <person name="Futagami T."/>
            <person name="Toyoda A."/>
            <person name="Takaki Y."/>
            <person name="Nishi S."/>
            <person name="Hori S."/>
            <person name="Arai W."/>
            <person name="Tsubouchi T."/>
            <person name="Morono Y."/>
            <person name="Uchiyama I."/>
            <person name="Ito T."/>
            <person name="Fujiyama A."/>
            <person name="Inagaki F."/>
            <person name="Takami H."/>
        </authorList>
    </citation>
    <scope>NUCLEOTIDE SEQUENCE</scope>
    <source>
        <strain evidence="1">Expedition CK06-06</strain>
    </source>
</reference>
<comment type="caution">
    <text evidence="1">The sequence shown here is derived from an EMBL/GenBank/DDBJ whole genome shotgun (WGS) entry which is preliminary data.</text>
</comment>
<evidence type="ECO:0000313" key="1">
    <source>
        <dbReference type="EMBL" id="GAI99633.1"/>
    </source>
</evidence>